<evidence type="ECO:0000313" key="3">
    <source>
        <dbReference type="Proteomes" id="UP000554482"/>
    </source>
</evidence>
<keyword evidence="3" id="KW-1185">Reference proteome</keyword>
<dbReference type="Proteomes" id="UP000554482">
    <property type="component" value="Unassembled WGS sequence"/>
</dbReference>
<organism evidence="2 3">
    <name type="scientific">Thalictrum thalictroides</name>
    <name type="common">Rue-anemone</name>
    <name type="synonym">Anemone thalictroides</name>
    <dbReference type="NCBI Taxonomy" id="46969"/>
    <lineage>
        <taxon>Eukaryota</taxon>
        <taxon>Viridiplantae</taxon>
        <taxon>Streptophyta</taxon>
        <taxon>Embryophyta</taxon>
        <taxon>Tracheophyta</taxon>
        <taxon>Spermatophyta</taxon>
        <taxon>Magnoliopsida</taxon>
        <taxon>Ranunculales</taxon>
        <taxon>Ranunculaceae</taxon>
        <taxon>Thalictroideae</taxon>
        <taxon>Thalictrum</taxon>
    </lineage>
</organism>
<protein>
    <submittedName>
        <fullName evidence="2">Uncharacterized protein</fullName>
    </submittedName>
</protein>
<gene>
    <name evidence="2" type="ORF">FRX31_021942</name>
</gene>
<dbReference type="EMBL" id="JABWDY010026727">
    <property type="protein sequence ID" value="KAF5188471.1"/>
    <property type="molecule type" value="Genomic_DNA"/>
</dbReference>
<evidence type="ECO:0000313" key="2">
    <source>
        <dbReference type="EMBL" id="KAF5188471.1"/>
    </source>
</evidence>
<dbReference type="AlphaFoldDB" id="A0A7J6VUM4"/>
<reference evidence="2 3" key="1">
    <citation type="submission" date="2020-06" db="EMBL/GenBank/DDBJ databases">
        <title>Transcriptomic and genomic resources for Thalictrum thalictroides and T. hernandezii: Facilitating candidate gene discovery in an emerging model plant lineage.</title>
        <authorList>
            <person name="Arias T."/>
            <person name="Riano-Pachon D.M."/>
            <person name="Di Stilio V.S."/>
        </authorList>
    </citation>
    <scope>NUCLEOTIDE SEQUENCE [LARGE SCALE GENOMIC DNA]</scope>
    <source>
        <strain evidence="3">cv. WT478/WT964</strain>
        <tissue evidence="2">Leaves</tissue>
    </source>
</reference>
<accession>A0A7J6VUM4</accession>
<name>A0A7J6VUM4_THATH</name>
<feature type="non-terminal residue" evidence="2">
    <location>
        <position position="1"/>
    </location>
</feature>
<feature type="compositionally biased region" description="Polar residues" evidence="1">
    <location>
        <begin position="37"/>
        <end position="47"/>
    </location>
</feature>
<feature type="region of interest" description="Disordered" evidence="1">
    <location>
        <begin position="1"/>
        <end position="66"/>
    </location>
</feature>
<sequence>MLQKKKARLPPPNLPKISSSSKKRSHSSVKLLPEPQFVSTGFGSKVSTRSDDRPNSKKGRVSKGKEVSEVFNPCPISYISSVNEKVNVMNTDSAFKNPNVARAMNEAMILEANADAVRKTTVFEMSEHHFQQVRLFAKTAAAAGAELEQ</sequence>
<proteinExistence type="predicted"/>
<evidence type="ECO:0000256" key="1">
    <source>
        <dbReference type="SAM" id="MobiDB-lite"/>
    </source>
</evidence>
<comment type="caution">
    <text evidence="2">The sequence shown here is derived from an EMBL/GenBank/DDBJ whole genome shotgun (WGS) entry which is preliminary data.</text>
</comment>